<comment type="subcellular location">
    <subcellularLocation>
        <location evidence="1">Lysosome membrane</location>
        <topology evidence="1">Multi-pass membrane protein</topology>
    </subcellularLocation>
</comment>
<evidence type="ECO:0000256" key="7">
    <source>
        <dbReference type="ARBA" id="ARBA00023136"/>
    </source>
</evidence>
<dbReference type="eggNOG" id="ENOG502QQ2T">
    <property type="taxonomic scope" value="Eukaryota"/>
</dbReference>
<dbReference type="InParanoid" id="T0S7T6"/>
<feature type="transmembrane region" description="Helical" evidence="10">
    <location>
        <begin position="567"/>
        <end position="590"/>
    </location>
</feature>
<feature type="transmembrane region" description="Helical" evidence="10">
    <location>
        <begin position="178"/>
        <end position="202"/>
    </location>
</feature>
<keyword evidence="4" id="KW-0846">Cobalamin</keyword>
<evidence type="ECO:0008006" key="13">
    <source>
        <dbReference type="Google" id="ProtNLM"/>
    </source>
</evidence>
<protein>
    <recommendedName>
        <fullName evidence="13">Lysosomal cobalamin transporter</fullName>
    </recommendedName>
</protein>
<keyword evidence="9" id="KW-0170">Cobalt</keyword>
<keyword evidence="6 10" id="KW-1133">Transmembrane helix</keyword>
<evidence type="ECO:0000256" key="8">
    <source>
        <dbReference type="ARBA" id="ARBA00023228"/>
    </source>
</evidence>
<dbReference type="VEuPathDB" id="FungiDB:SDRG_01203"/>
<evidence type="ECO:0000256" key="5">
    <source>
        <dbReference type="ARBA" id="ARBA00022692"/>
    </source>
</evidence>
<evidence type="ECO:0000256" key="3">
    <source>
        <dbReference type="ARBA" id="ARBA00022448"/>
    </source>
</evidence>
<dbReference type="FunCoup" id="T0S7T6">
    <property type="interactions" value="89"/>
</dbReference>
<dbReference type="GO" id="GO:0072665">
    <property type="term" value="P:protein localization to vacuole"/>
    <property type="evidence" value="ECO:0007669"/>
    <property type="project" value="TreeGrafter"/>
</dbReference>
<evidence type="ECO:0000256" key="9">
    <source>
        <dbReference type="ARBA" id="ARBA00023285"/>
    </source>
</evidence>
<dbReference type="GO" id="GO:0031419">
    <property type="term" value="F:cobalamin binding"/>
    <property type="evidence" value="ECO:0007669"/>
    <property type="project" value="UniProtKB-KW"/>
</dbReference>
<dbReference type="GO" id="GO:0005765">
    <property type="term" value="C:lysosomal membrane"/>
    <property type="evidence" value="ECO:0007669"/>
    <property type="project" value="UniProtKB-SubCell"/>
</dbReference>
<proteinExistence type="inferred from homology"/>
<comment type="similarity">
    <text evidence="2">Belongs to the LIMR family. LMBRD1 subfamily.</text>
</comment>
<keyword evidence="12" id="KW-1185">Reference proteome</keyword>
<dbReference type="InterPro" id="IPR050854">
    <property type="entry name" value="LMBD1_LysCbl_Transport"/>
</dbReference>
<keyword evidence="3" id="KW-0813">Transport</keyword>
<feature type="transmembrane region" description="Helical" evidence="10">
    <location>
        <begin position="382"/>
        <end position="405"/>
    </location>
</feature>
<evidence type="ECO:0000313" key="11">
    <source>
        <dbReference type="EMBL" id="EQC41228.1"/>
    </source>
</evidence>
<reference evidence="11 12" key="1">
    <citation type="submission" date="2012-04" db="EMBL/GenBank/DDBJ databases">
        <title>The Genome Sequence of Saprolegnia declina VS20.</title>
        <authorList>
            <consortium name="The Broad Institute Genome Sequencing Platform"/>
            <person name="Russ C."/>
            <person name="Nusbaum C."/>
            <person name="Tyler B."/>
            <person name="van West P."/>
            <person name="Dieguez-Uribeondo J."/>
            <person name="de Bruijn I."/>
            <person name="Tripathy S."/>
            <person name="Jiang R."/>
            <person name="Young S.K."/>
            <person name="Zeng Q."/>
            <person name="Gargeya S."/>
            <person name="Fitzgerald M."/>
            <person name="Haas B."/>
            <person name="Abouelleil A."/>
            <person name="Alvarado L."/>
            <person name="Arachchi H.M."/>
            <person name="Berlin A."/>
            <person name="Chapman S.B."/>
            <person name="Goldberg J."/>
            <person name="Griggs A."/>
            <person name="Gujja S."/>
            <person name="Hansen M."/>
            <person name="Howarth C."/>
            <person name="Imamovic A."/>
            <person name="Larimer J."/>
            <person name="McCowen C."/>
            <person name="Montmayeur A."/>
            <person name="Murphy C."/>
            <person name="Neiman D."/>
            <person name="Pearson M."/>
            <person name="Priest M."/>
            <person name="Roberts A."/>
            <person name="Saif S."/>
            <person name="Shea T."/>
            <person name="Sisk P."/>
            <person name="Sykes S."/>
            <person name="Wortman J."/>
            <person name="Nusbaum C."/>
            <person name="Birren B."/>
        </authorList>
    </citation>
    <scope>NUCLEOTIDE SEQUENCE [LARGE SCALE GENOMIC DNA]</scope>
    <source>
        <strain evidence="11 12">VS20</strain>
    </source>
</reference>
<name>T0S7T6_SAPDV</name>
<keyword evidence="5 10" id="KW-0812">Transmembrane</keyword>
<keyword evidence="8" id="KW-0458">Lysosome</keyword>
<accession>T0S7T6</accession>
<feature type="transmembrane region" description="Helical" evidence="10">
    <location>
        <begin position="227"/>
        <end position="248"/>
    </location>
</feature>
<feature type="transmembrane region" description="Helical" evidence="10">
    <location>
        <begin position="268"/>
        <end position="288"/>
    </location>
</feature>
<keyword evidence="7 10" id="KW-0472">Membrane</keyword>
<dbReference type="EMBL" id="JH767134">
    <property type="protein sequence ID" value="EQC41228.1"/>
    <property type="molecule type" value="Genomic_DNA"/>
</dbReference>
<feature type="transmembrane region" description="Helical" evidence="10">
    <location>
        <begin position="96"/>
        <end position="118"/>
    </location>
</feature>
<evidence type="ECO:0000256" key="4">
    <source>
        <dbReference type="ARBA" id="ARBA00022628"/>
    </source>
</evidence>
<evidence type="ECO:0000256" key="6">
    <source>
        <dbReference type="ARBA" id="ARBA00022989"/>
    </source>
</evidence>
<dbReference type="OrthoDB" id="73273at2759"/>
<feature type="transmembrane region" description="Helical" evidence="10">
    <location>
        <begin position="446"/>
        <end position="464"/>
    </location>
</feature>
<sequence>MDALLVSLVTLKSPAVHYQLDTSQVQTQPTWSRPVLRRGRTLLRWARQPLKGVLGLDWLKSPLPRPAIGYISLQDCRGKIRRLPATMTTADVYGTYGIYALYAGVALFLYVLSYLIVTKLEVRPTPASEGLVFSQPDKLSRIMSILSLFFALLCIFTPPVDVYVTTTRHLNQAKAMGIVYDVLLVMLLNFSLLFSPFAFFYAKQSEIQHITRATTSRRVVAALKRTACFLCFMLILVTIVLIVVLCGKPRADVDWLKPLLHLDDDATLIFRVFLGLVLCIGSVLWIWLAGRAIASIPVDGLLRPRRHDRAALSYLMEEIELETHAVERSRQTVMRKYTSSDSTMSASDRDRLEELKKRDQVLLDRRRVFAKQRTQWVCCTSMVWRIPIGAVLMVVSLLIVFSLLLTTIDKLMHGHYDSGFVLETPQIPNPIDLVLVLSSKVFPLDYALFACFFFYIFVSAFLWLSRHGFKFLCFRMDRLQRRNTAPSTLILATLAMIYLSLMGLFSLLTLAPQYATFGHQTFTNATTGETHPCTLHSSTLVPEACATTQLSRIFDGFAGGVPMVGTAFVLAQGAFALLFFPFVIQAYLLTTEPDASDDPKRESLLNRNEVYV</sequence>
<evidence type="ECO:0000256" key="10">
    <source>
        <dbReference type="SAM" id="Phobius"/>
    </source>
</evidence>
<dbReference type="OMA" id="FWAQFVF"/>
<dbReference type="AlphaFoldDB" id="T0S7T6"/>
<dbReference type="Pfam" id="PF04791">
    <property type="entry name" value="LMBR1"/>
    <property type="match status" value="1"/>
</dbReference>
<dbReference type="GeneID" id="19941930"/>
<feature type="transmembrane region" description="Helical" evidence="10">
    <location>
        <begin position="485"/>
        <end position="508"/>
    </location>
</feature>
<evidence type="ECO:0000313" key="12">
    <source>
        <dbReference type="Proteomes" id="UP000030762"/>
    </source>
</evidence>
<dbReference type="Proteomes" id="UP000030762">
    <property type="component" value="Unassembled WGS sequence"/>
</dbReference>
<evidence type="ECO:0000256" key="1">
    <source>
        <dbReference type="ARBA" id="ARBA00004155"/>
    </source>
</evidence>
<organism evidence="11 12">
    <name type="scientific">Saprolegnia diclina (strain VS20)</name>
    <dbReference type="NCBI Taxonomy" id="1156394"/>
    <lineage>
        <taxon>Eukaryota</taxon>
        <taxon>Sar</taxon>
        <taxon>Stramenopiles</taxon>
        <taxon>Oomycota</taxon>
        <taxon>Saprolegniomycetes</taxon>
        <taxon>Saprolegniales</taxon>
        <taxon>Saprolegniaceae</taxon>
        <taxon>Saprolegnia</taxon>
    </lineage>
</organism>
<gene>
    <name evidence="11" type="ORF">SDRG_01203</name>
</gene>
<dbReference type="InterPro" id="IPR006876">
    <property type="entry name" value="LMBR1-like_membr_prot"/>
</dbReference>
<feature type="transmembrane region" description="Helical" evidence="10">
    <location>
        <begin position="139"/>
        <end position="158"/>
    </location>
</feature>
<dbReference type="PANTHER" id="PTHR16130:SF2">
    <property type="entry name" value="LYSOSOMAL COBALAMIN TRANSPORT ESCORT PROTEIN LMBD1"/>
    <property type="match status" value="1"/>
</dbReference>
<dbReference type="RefSeq" id="XP_008604942.1">
    <property type="nucleotide sequence ID" value="XM_008606720.1"/>
</dbReference>
<evidence type="ECO:0000256" key="2">
    <source>
        <dbReference type="ARBA" id="ARBA00009901"/>
    </source>
</evidence>
<dbReference type="PANTHER" id="PTHR16130">
    <property type="entry name" value="LYSOSOMAL COBALAMIN TRANSPORTER-RELATED"/>
    <property type="match status" value="1"/>
</dbReference>